<name>A0A7V8NX70_9BACT</name>
<keyword evidence="2" id="KW-1185">Reference proteome</keyword>
<sequence>MSTQDDLSPRSLIERRLDMLLAVHNKRLKPDSLRALKRVFDEVLEIYPAHVIADAFTKAEREFEKFPTPKRMGILCNEMMPPAFLSARRVCRLCDPDGWITVPKPGPGDYRMALRCTHFGEETYDV</sequence>
<evidence type="ECO:0000313" key="1">
    <source>
        <dbReference type="EMBL" id="MBA0089141.1"/>
    </source>
</evidence>
<gene>
    <name evidence="1" type="ORF">HRJ53_29475</name>
</gene>
<dbReference type="Proteomes" id="UP000567293">
    <property type="component" value="Unassembled WGS sequence"/>
</dbReference>
<dbReference type="EMBL" id="JACDQQ010002856">
    <property type="protein sequence ID" value="MBA0089141.1"/>
    <property type="molecule type" value="Genomic_DNA"/>
</dbReference>
<organism evidence="1 2">
    <name type="scientific">Candidatus Acidiferrum panamense</name>
    <dbReference type="NCBI Taxonomy" id="2741543"/>
    <lineage>
        <taxon>Bacteria</taxon>
        <taxon>Pseudomonadati</taxon>
        <taxon>Acidobacteriota</taxon>
        <taxon>Terriglobia</taxon>
        <taxon>Candidatus Acidiferrales</taxon>
        <taxon>Candidatus Acidiferrum</taxon>
    </lineage>
</organism>
<comment type="caution">
    <text evidence="1">The sequence shown here is derived from an EMBL/GenBank/DDBJ whole genome shotgun (WGS) entry which is preliminary data.</text>
</comment>
<proteinExistence type="predicted"/>
<reference evidence="1" key="1">
    <citation type="submission" date="2020-06" db="EMBL/GenBank/DDBJ databases">
        <title>Legume-microbial interactions unlock mineral nutrients during tropical forest succession.</title>
        <authorList>
            <person name="Epihov D.Z."/>
        </authorList>
    </citation>
    <scope>NUCLEOTIDE SEQUENCE [LARGE SCALE GENOMIC DNA]</scope>
    <source>
        <strain evidence="1">Pan2503</strain>
    </source>
</reference>
<dbReference type="AlphaFoldDB" id="A0A7V8NX70"/>
<evidence type="ECO:0000313" key="2">
    <source>
        <dbReference type="Proteomes" id="UP000567293"/>
    </source>
</evidence>
<protein>
    <submittedName>
        <fullName evidence="1">Uncharacterized protein</fullName>
    </submittedName>
</protein>
<accession>A0A7V8NX70</accession>